<sequence>MQNVDGQIMSKEKDKKKRKKGSQLVIRVEKSERDAFVHLCDRLDTSAARELRRFMREFVASHAPVDAAPTTVIEDTLPTSEVVTEPAPAADAGGVLPPQAAKRGRRKVIEQVPT</sequence>
<dbReference type="KEGG" id="taw:EI545_15020"/>
<keyword evidence="3" id="KW-1185">Reference proteome</keyword>
<dbReference type="AlphaFoldDB" id="A0A3S8U8Z3"/>
<dbReference type="OrthoDB" id="5525774at2"/>
<organism evidence="2 3">
    <name type="scientific">Tabrizicola piscis</name>
    <dbReference type="NCBI Taxonomy" id="2494374"/>
    <lineage>
        <taxon>Bacteria</taxon>
        <taxon>Pseudomonadati</taxon>
        <taxon>Pseudomonadota</taxon>
        <taxon>Alphaproteobacteria</taxon>
        <taxon>Rhodobacterales</taxon>
        <taxon>Paracoccaceae</taxon>
        <taxon>Tabrizicola</taxon>
    </lineage>
</organism>
<feature type="region of interest" description="Disordered" evidence="1">
    <location>
        <begin position="1"/>
        <end position="23"/>
    </location>
</feature>
<evidence type="ECO:0000256" key="1">
    <source>
        <dbReference type="SAM" id="MobiDB-lite"/>
    </source>
</evidence>
<evidence type="ECO:0000313" key="2">
    <source>
        <dbReference type="EMBL" id="AZL60028.1"/>
    </source>
</evidence>
<dbReference type="RefSeq" id="WP_125326223.1">
    <property type="nucleotide sequence ID" value="NZ_CP034328.1"/>
</dbReference>
<feature type="region of interest" description="Disordered" evidence="1">
    <location>
        <begin position="65"/>
        <end position="114"/>
    </location>
</feature>
<dbReference type="Proteomes" id="UP000282002">
    <property type="component" value="Chromosome"/>
</dbReference>
<gene>
    <name evidence="2" type="ORF">EI545_15020</name>
</gene>
<reference evidence="2 3" key="1">
    <citation type="submission" date="2018-12" db="EMBL/GenBank/DDBJ databases">
        <title>Complete genome sequencing of Tabrizicola sp. K13M18.</title>
        <authorList>
            <person name="Bae J.-W."/>
        </authorList>
    </citation>
    <scope>NUCLEOTIDE SEQUENCE [LARGE SCALE GENOMIC DNA]</scope>
    <source>
        <strain evidence="2 3">K13M18</strain>
    </source>
</reference>
<proteinExistence type="predicted"/>
<protein>
    <submittedName>
        <fullName evidence="2">Uncharacterized protein</fullName>
    </submittedName>
</protein>
<name>A0A3S8U8Z3_9RHOB</name>
<accession>A0A3S8U8Z3</accession>
<dbReference type="EMBL" id="CP034328">
    <property type="protein sequence ID" value="AZL60028.1"/>
    <property type="molecule type" value="Genomic_DNA"/>
</dbReference>
<evidence type="ECO:0000313" key="3">
    <source>
        <dbReference type="Proteomes" id="UP000282002"/>
    </source>
</evidence>